<dbReference type="eggNOG" id="KOG3619">
    <property type="taxonomic scope" value="Eukaryota"/>
</dbReference>
<feature type="region of interest" description="Disordered" evidence="12">
    <location>
        <begin position="712"/>
        <end position="745"/>
    </location>
</feature>
<dbReference type="Gene3D" id="3.40.50.1000">
    <property type="entry name" value="HAD superfamily/HAD-like"/>
    <property type="match status" value="1"/>
</dbReference>
<feature type="region of interest" description="Disordered" evidence="12">
    <location>
        <begin position="1824"/>
        <end position="1869"/>
    </location>
</feature>
<keyword evidence="9 13" id="KW-1133">Transmembrane helix</keyword>
<feature type="transmembrane region" description="Helical" evidence="13">
    <location>
        <begin position="1944"/>
        <end position="1963"/>
    </location>
</feature>
<dbReference type="InterPro" id="IPR001054">
    <property type="entry name" value="A/G_cyclase"/>
</dbReference>
<feature type="region of interest" description="Disordered" evidence="12">
    <location>
        <begin position="518"/>
        <end position="540"/>
    </location>
</feature>
<evidence type="ECO:0000256" key="2">
    <source>
        <dbReference type="ARBA" id="ARBA00004141"/>
    </source>
</evidence>
<dbReference type="InterPro" id="IPR029787">
    <property type="entry name" value="Nucleotide_cyclase"/>
</dbReference>
<dbReference type="EC" id="4.6.1.1" evidence="3"/>
<feature type="region of interest" description="Disordered" evidence="12">
    <location>
        <begin position="1"/>
        <end position="22"/>
    </location>
</feature>
<feature type="compositionally biased region" description="Low complexity" evidence="12">
    <location>
        <begin position="242"/>
        <end position="258"/>
    </location>
</feature>
<evidence type="ECO:0000256" key="8">
    <source>
        <dbReference type="ARBA" id="ARBA00022842"/>
    </source>
</evidence>
<dbReference type="KEGG" id="tet:TTHERM_01156830"/>
<dbReference type="GeneID" id="7828356"/>
<organism evidence="15 16">
    <name type="scientific">Tetrahymena thermophila (strain SB210)</name>
    <dbReference type="NCBI Taxonomy" id="312017"/>
    <lineage>
        <taxon>Eukaryota</taxon>
        <taxon>Sar</taxon>
        <taxon>Alveolata</taxon>
        <taxon>Ciliophora</taxon>
        <taxon>Intramacronucleata</taxon>
        <taxon>Oligohymenophorea</taxon>
        <taxon>Hymenostomatida</taxon>
        <taxon>Tetrahymenina</taxon>
        <taxon>Tetrahymenidae</taxon>
        <taxon>Tetrahymena</taxon>
    </lineage>
</organism>
<dbReference type="SMART" id="SM00044">
    <property type="entry name" value="CYCc"/>
    <property type="match status" value="2"/>
</dbReference>
<dbReference type="CDD" id="cd07302">
    <property type="entry name" value="CHD"/>
    <property type="match status" value="2"/>
</dbReference>
<evidence type="ECO:0000256" key="13">
    <source>
        <dbReference type="SAM" id="Phobius"/>
    </source>
</evidence>
<dbReference type="Gene3D" id="3.30.70.1230">
    <property type="entry name" value="Nucleotide cyclase"/>
    <property type="match status" value="2"/>
</dbReference>
<dbReference type="GO" id="GO:0004016">
    <property type="term" value="F:adenylate cyclase activity"/>
    <property type="evidence" value="ECO:0007669"/>
    <property type="project" value="UniProtKB-EC"/>
</dbReference>
<feature type="region of interest" description="Disordered" evidence="12">
    <location>
        <begin position="198"/>
        <end position="217"/>
    </location>
</feature>
<evidence type="ECO:0000256" key="11">
    <source>
        <dbReference type="ARBA" id="ARBA00023239"/>
    </source>
</evidence>
<feature type="compositionally biased region" description="Polar residues" evidence="12">
    <location>
        <begin position="198"/>
        <end position="207"/>
    </location>
</feature>
<reference evidence="16" key="1">
    <citation type="journal article" date="2006" name="PLoS Biol.">
        <title>Macronuclear genome sequence of the ciliate Tetrahymena thermophila, a model eukaryote.</title>
        <authorList>
            <person name="Eisen J.A."/>
            <person name="Coyne R.S."/>
            <person name="Wu M."/>
            <person name="Wu D."/>
            <person name="Thiagarajan M."/>
            <person name="Wortman J.R."/>
            <person name="Badger J.H."/>
            <person name="Ren Q."/>
            <person name="Amedeo P."/>
            <person name="Jones K.M."/>
            <person name="Tallon L.J."/>
            <person name="Delcher A.L."/>
            <person name="Salzberg S.L."/>
            <person name="Silva J.C."/>
            <person name="Haas B.J."/>
            <person name="Majoros W.H."/>
            <person name="Farzad M."/>
            <person name="Carlton J.M."/>
            <person name="Smith R.K. Jr."/>
            <person name="Garg J."/>
            <person name="Pearlman R.E."/>
            <person name="Karrer K.M."/>
            <person name="Sun L."/>
            <person name="Manning G."/>
            <person name="Elde N.C."/>
            <person name="Turkewitz A.P."/>
            <person name="Asai D.J."/>
            <person name="Wilkes D.E."/>
            <person name="Wang Y."/>
            <person name="Cai H."/>
            <person name="Collins K."/>
            <person name="Stewart B.A."/>
            <person name="Lee S.R."/>
            <person name="Wilamowska K."/>
            <person name="Weinberg Z."/>
            <person name="Ruzzo W.L."/>
            <person name="Wloga D."/>
            <person name="Gaertig J."/>
            <person name="Frankel J."/>
            <person name="Tsao C.-C."/>
            <person name="Gorovsky M.A."/>
            <person name="Keeling P.J."/>
            <person name="Waller R.F."/>
            <person name="Patron N.J."/>
            <person name="Cherry J.M."/>
            <person name="Stover N.A."/>
            <person name="Krieger C.J."/>
            <person name="del Toro C."/>
            <person name="Ryder H.F."/>
            <person name="Williamson S.C."/>
            <person name="Barbeau R.A."/>
            <person name="Hamilton E.P."/>
            <person name="Orias E."/>
        </authorList>
    </citation>
    <scope>NUCLEOTIDE SEQUENCE [LARGE SCALE GENOMIC DNA]</scope>
    <source>
        <strain evidence="16">SB210</strain>
    </source>
</reference>
<feature type="transmembrane region" description="Helical" evidence="13">
    <location>
        <begin position="1269"/>
        <end position="1287"/>
    </location>
</feature>
<keyword evidence="7" id="KW-0067">ATP-binding</keyword>
<feature type="compositionally biased region" description="Polar residues" evidence="12">
    <location>
        <begin position="715"/>
        <end position="728"/>
    </location>
</feature>
<keyword evidence="4 13" id="KW-0812">Transmembrane</keyword>
<feature type="transmembrane region" description="Helical" evidence="13">
    <location>
        <begin position="1199"/>
        <end position="1221"/>
    </location>
</feature>
<dbReference type="Pfam" id="PF00211">
    <property type="entry name" value="Guanylate_cyc"/>
    <property type="match status" value="2"/>
</dbReference>
<feature type="transmembrane region" description="Helical" evidence="13">
    <location>
        <begin position="1068"/>
        <end position="1086"/>
    </location>
</feature>
<feature type="region of interest" description="Disordered" evidence="12">
    <location>
        <begin position="1668"/>
        <end position="1723"/>
    </location>
</feature>
<evidence type="ECO:0000256" key="7">
    <source>
        <dbReference type="ARBA" id="ARBA00022840"/>
    </source>
</evidence>
<dbReference type="PANTHER" id="PTHR45627:SF12">
    <property type="entry name" value="ADENYLATE CYCLASE TYPE 2"/>
    <property type="match status" value="1"/>
</dbReference>
<feature type="transmembrane region" description="Helical" evidence="13">
    <location>
        <begin position="877"/>
        <end position="897"/>
    </location>
</feature>
<evidence type="ECO:0000256" key="4">
    <source>
        <dbReference type="ARBA" id="ARBA00022692"/>
    </source>
</evidence>
<feature type="transmembrane region" description="Helical" evidence="13">
    <location>
        <begin position="961"/>
        <end position="979"/>
    </location>
</feature>
<feature type="compositionally biased region" description="Polar residues" evidence="12">
    <location>
        <begin position="109"/>
        <end position="133"/>
    </location>
</feature>
<evidence type="ECO:0000313" key="15">
    <source>
        <dbReference type="EMBL" id="EAR82408.2"/>
    </source>
</evidence>
<keyword evidence="10 13" id="KW-0472">Membrane</keyword>
<comment type="subcellular location">
    <subcellularLocation>
        <location evidence="2">Membrane</location>
        <topology evidence="2">Multi-pass membrane protein</topology>
    </subcellularLocation>
</comment>
<gene>
    <name evidence="15" type="ORF">TTHERM_01156830</name>
</gene>
<dbReference type="HOGENOM" id="CLU_228906_0_0_1"/>
<dbReference type="InterPro" id="IPR023214">
    <property type="entry name" value="HAD_sf"/>
</dbReference>
<feature type="transmembrane region" description="Helical" evidence="13">
    <location>
        <begin position="1028"/>
        <end position="1048"/>
    </location>
</feature>
<evidence type="ECO:0000256" key="9">
    <source>
        <dbReference type="ARBA" id="ARBA00022989"/>
    </source>
</evidence>
<dbReference type="eggNOG" id="KOG0206">
    <property type="taxonomic scope" value="Eukaryota"/>
</dbReference>
<name>Q22AU0_TETTS</name>
<feature type="domain" description="Guanylate cyclase" evidence="14">
    <location>
        <begin position="2123"/>
        <end position="2254"/>
    </location>
</feature>
<feature type="transmembrane region" description="Helical" evidence="13">
    <location>
        <begin position="1315"/>
        <end position="1335"/>
    </location>
</feature>
<keyword evidence="8" id="KW-0460">Magnesium</keyword>
<feature type="compositionally biased region" description="Basic and acidic residues" evidence="12">
    <location>
        <begin position="530"/>
        <end position="540"/>
    </location>
</feature>
<feature type="transmembrane region" description="Helical" evidence="13">
    <location>
        <begin position="2048"/>
        <end position="2067"/>
    </location>
</feature>
<evidence type="ECO:0000256" key="3">
    <source>
        <dbReference type="ARBA" id="ARBA00012201"/>
    </source>
</evidence>
<comment type="catalytic activity">
    <reaction evidence="1">
        <text>ATP = 3',5'-cyclic AMP + diphosphate</text>
        <dbReference type="Rhea" id="RHEA:15389"/>
        <dbReference type="ChEBI" id="CHEBI:30616"/>
        <dbReference type="ChEBI" id="CHEBI:33019"/>
        <dbReference type="ChEBI" id="CHEBI:58165"/>
        <dbReference type="EC" id="4.6.1.1"/>
    </reaction>
</comment>
<accession>Q22AU0</accession>
<dbReference type="InterPro" id="IPR036412">
    <property type="entry name" value="HAD-like_sf"/>
</dbReference>
<keyword evidence="5" id="KW-0479">Metal-binding</keyword>
<dbReference type="STRING" id="312017.Q22AU0"/>
<feature type="transmembrane region" description="Helical" evidence="13">
    <location>
        <begin position="1975"/>
        <end position="1996"/>
    </location>
</feature>
<evidence type="ECO:0000256" key="10">
    <source>
        <dbReference type="ARBA" id="ARBA00023136"/>
    </source>
</evidence>
<feature type="compositionally biased region" description="Polar residues" evidence="12">
    <location>
        <begin position="1830"/>
        <end position="1841"/>
    </location>
</feature>
<dbReference type="PROSITE" id="PS50125">
    <property type="entry name" value="GUANYLATE_CYCLASE_2"/>
    <property type="match status" value="2"/>
</dbReference>
<keyword evidence="11" id="KW-0456">Lyase</keyword>
<dbReference type="InterPro" id="IPR023299">
    <property type="entry name" value="ATPase_P-typ_cyto_dom_N"/>
</dbReference>
<evidence type="ECO:0000256" key="1">
    <source>
        <dbReference type="ARBA" id="ARBA00001593"/>
    </source>
</evidence>
<feature type="transmembrane region" description="Helical" evidence="13">
    <location>
        <begin position="1227"/>
        <end position="1248"/>
    </location>
</feature>
<dbReference type="SUPFAM" id="SSF55073">
    <property type="entry name" value="Nucleotide cyclase"/>
    <property type="match status" value="2"/>
</dbReference>
<feature type="domain" description="Guanylate cyclase" evidence="14">
    <location>
        <begin position="1424"/>
        <end position="1564"/>
    </location>
</feature>
<feature type="region of interest" description="Disordered" evidence="12">
    <location>
        <begin position="109"/>
        <end position="134"/>
    </location>
</feature>
<dbReference type="GO" id="GO:0046872">
    <property type="term" value="F:metal ion binding"/>
    <property type="evidence" value="ECO:0007669"/>
    <property type="project" value="UniProtKB-KW"/>
</dbReference>
<feature type="compositionally biased region" description="Basic and acidic residues" evidence="12">
    <location>
        <begin position="208"/>
        <end position="217"/>
    </location>
</feature>
<evidence type="ECO:0000313" key="16">
    <source>
        <dbReference type="Proteomes" id="UP000009168"/>
    </source>
</evidence>
<dbReference type="GO" id="GO:0035556">
    <property type="term" value="P:intracellular signal transduction"/>
    <property type="evidence" value="ECO:0007669"/>
    <property type="project" value="InterPro"/>
</dbReference>
<evidence type="ECO:0000256" key="5">
    <source>
        <dbReference type="ARBA" id="ARBA00022723"/>
    </source>
</evidence>
<dbReference type="GO" id="GO:0007189">
    <property type="term" value="P:adenylate cyclase-activating G protein-coupled receptor signaling pathway"/>
    <property type="evidence" value="ECO:0007669"/>
    <property type="project" value="TreeGrafter"/>
</dbReference>
<proteinExistence type="predicted"/>
<evidence type="ECO:0000256" key="12">
    <source>
        <dbReference type="SAM" id="MobiDB-lite"/>
    </source>
</evidence>
<evidence type="ECO:0000256" key="6">
    <source>
        <dbReference type="ARBA" id="ARBA00022741"/>
    </source>
</evidence>
<feature type="compositionally biased region" description="Polar residues" evidence="12">
    <location>
        <begin position="1851"/>
        <end position="1869"/>
    </location>
</feature>
<dbReference type="GO" id="GO:0009190">
    <property type="term" value="P:cyclic nucleotide biosynthetic process"/>
    <property type="evidence" value="ECO:0007669"/>
    <property type="project" value="InterPro"/>
</dbReference>
<dbReference type="PANTHER" id="PTHR45627">
    <property type="entry name" value="ADENYLATE CYCLASE TYPE 1"/>
    <property type="match status" value="1"/>
</dbReference>
<feature type="compositionally biased region" description="Low complexity" evidence="12">
    <location>
        <begin position="1680"/>
        <end position="1723"/>
    </location>
</feature>
<sequence length="2305" mass="267587">MLDNADQIIKEEEDIETARDPSSKAISFKHSQNIYIEGQENPINIQSQCIQTPHLKITENLGFLQEPQLPNILNLLKEEQTNTDKDKLNQPKQEVMITKLQTFMEDLGKTQSISNSQSRDGRTNSVMTVTNRSIPLEKANQKEIPTFSSYINKSKLTTSSNNNAEVQDLQILQNDNSKPDSNQKKSGRFFQEVEKVFNQQNLGQQESQNKESDTGSLKEDLDLQQIQTNLLISHEKKHSNHSRSSSQNINSSRQQSTSKYKVIRPQAINIEQIYIQNKRDTNLLKEFRPVQDIDQGEMKTPKLPFDQQQTQQLNNSDFEKNINNTTFQHANNIQNTSENQTNPNINNNNTDTYTQFDARRKNYVQREIYKFSEYQYTPTPLIENMHSQLTLEHMYEELETIEHQQQYFNAPHLENPTAEFIKSMVLCHQIKTKKPKESQDGIYIHDLSSHEENILQRLALTLDVPFIYSGAFNSKKFYQIKFKNRELRYEIKGVNTYSQERGRFSIILKEQALIDHTQGGIGSNHTPSSPDRKKNSQNEDKKQFMLVRGDEKSILHKCLMSKTEKDKLNKLLNNFSMNGMHFIIYAKKYVTNSQISDFKKQIQMAHQEANDQTETIIDNFESDLTLLGIVCLRQKMVPDIHQTIDIIRNSDICTWVLSGDKQQKAIAAALQAEIIAPHSEFLVIDQTNYDELKYQIKSHLLQVQKLILKEDEDTNSPSPSYRSKANQVRTRRLSSMVGHKGKGDSQDQMNRLVLQVNGNSLLQILKDPYLKSHFSFLCMICKSVIGYDFSHEEKAHMTQLIHESFVVKPTVLAIGASWCDSWMMNVADVSLQIDSPGDRANTHQKRMLGDILIDRLKDFKKSILDESIHLQEKIRSLVILIFKYSFFYTLLNYINALHSYQYYTLAVQYNQILMNHFLQIIISSFFLFSGRFNTTRSCVINVYPSFYRFCKNYFSWIKSHFLETIIMGAVEGLIVSILLEDTFFGYNSSDGRLRDDKTVSDLLCIIYTLSLVIMTQCLNGIFSLKARILHLFFSIVQITLTLVWNQHLNLNTDLYVVNLTETLNQSCVWIMFFSVSLFIWTFEMLYQKILRKYITNDIIRKFIKEQSENMNFQGLLGLKPYQNYIKNLKAHPTMNPQFYANLFKALFTHVEMDGFLRKIIDPGEKVENLSGIDKLKLKFNDERLEKSYRNHKLQFVWTIYLKPITLMSFILLLSTIFYLIYNQNNNTYQLILDILRLIVEFCSTVAYATIWFHKKFSVFQLSNIIKINIRVLLSTILVLYSISIVFYDDSEMNQILQEHLVLFAILSWDAIPPPFIFPIVLNLLNYISLFIFVIAIQNQGSEQNLQIYYKATITVVLFFYSLLNIGSYYNKDYLRRDLFLMENRIKFEENKVDHVLANLLPNFVRSRFNRNGDTNIEEDQGEVAIVFVEIVSFDEILKEQDENFIHWLDNLYRSFDYVCQRYGVQKIETVGKVYMACSGLDVAKHQKAKKGNDRIWRENETKKALDAAFAIQKKAQKIYWGSKSQKTTLKIGIHYGRVIAGVIGYHKPQFSLIGDTVNTTSRVCSHCEANNITLSQQAHERVKDQDYVSKGEIVKNVKGKGDLQVYKYFKREKLLRRNSDKDLSLDNTPYLKKKLTEGEKRSPQLLKSFSLQGNALLTQNNIKTLFQFPQNGNANGSPHNQNNLGNINNQNQSNNNSNNNSNIIPSISSINQSSRQNSQCGNNQTTTAALTTTNNNSSLYPQHTIQHYNRAATKKPSQYIRKSSFENLEQQSTPSSKSKTFNQLNMIDLSPKRKSKRMSNTVVIPRVSIVSKFDDLEIDEEEIEPEKQFNIANSESQYINQQDEEKDEKGTSTNLSQKNNLKSPQLNKQEQETNNAAYLQIKNRWLLTLENEKEETVMKFKKMIRKDLQKSYQISSFIVIAVHFFKTLMLFVIGDVLQSKRMTVLITIRMIFEIVLFILMILYSKALNSNFLNYINLIFLFISVIFLQVLSGQVFDQESFKTLLIIDYFEGALAQNVISNFSTFSFQQSLIFNIIYSAIWIYNIKTSFIQIALVVCLSVFEIMRNFFRQRLYIQNYNQIVKLDNKKTEKDSLLRHLLPQHVLTKFFQDQQKKQEFQETLQDVTLLFADISGFTSYSSKSRPEDVVKMLRELFIEFDKSCITRNVYKVYTIGDCYVVLGMTNINNRIIHEEAKNVVDMGFSMIKTIQYVRDKVNNSDLQMRIGIHTGKILGGILGTNIVRYDIFGKDVMIANKVESNGVGGQISVSEATKVLLENNYKDIFQFKDHNPIKLKNFEEEIKTYLVKQK</sequence>
<dbReference type="GO" id="GO:0005524">
    <property type="term" value="F:ATP binding"/>
    <property type="evidence" value="ECO:0007669"/>
    <property type="project" value="UniProtKB-KW"/>
</dbReference>
<dbReference type="GO" id="GO:0005886">
    <property type="term" value="C:plasma membrane"/>
    <property type="evidence" value="ECO:0007669"/>
    <property type="project" value="TreeGrafter"/>
</dbReference>
<keyword evidence="16" id="KW-1185">Reference proteome</keyword>
<feature type="compositionally biased region" description="Polar residues" evidence="12">
    <location>
        <begin position="1668"/>
        <end position="1679"/>
    </location>
</feature>
<dbReference type="SUPFAM" id="SSF56784">
    <property type="entry name" value="HAD-like"/>
    <property type="match status" value="1"/>
</dbReference>
<dbReference type="Gene3D" id="3.40.1110.10">
    <property type="entry name" value="Calcium-transporting ATPase, cytoplasmic domain N"/>
    <property type="match status" value="1"/>
</dbReference>
<protein>
    <recommendedName>
        <fullName evidence="3">adenylate cyclase</fullName>
        <ecNumber evidence="3">4.6.1.1</ecNumber>
    </recommendedName>
</protein>
<feature type="transmembrane region" description="Helical" evidence="13">
    <location>
        <begin position="999"/>
        <end position="1021"/>
    </location>
</feature>
<dbReference type="EMBL" id="GG662534">
    <property type="protein sequence ID" value="EAR82408.2"/>
    <property type="molecule type" value="Genomic_DNA"/>
</dbReference>
<feature type="region of interest" description="Disordered" evidence="12">
    <location>
        <begin position="235"/>
        <end position="260"/>
    </location>
</feature>
<dbReference type="InParanoid" id="Q22AU0"/>
<dbReference type="OrthoDB" id="354346at2759"/>
<feature type="transmembrane region" description="Helical" evidence="13">
    <location>
        <begin position="1912"/>
        <end position="1932"/>
    </location>
</feature>
<dbReference type="FunCoup" id="Q22AU0">
    <property type="interactions" value="27"/>
</dbReference>
<feature type="transmembrane region" description="Helical" evidence="13">
    <location>
        <begin position="1347"/>
        <end position="1369"/>
    </location>
</feature>
<dbReference type="Proteomes" id="UP000009168">
    <property type="component" value="Unassembled WGS sequence"/>
</dbReference>
<dbReference type="RefSeq" id="XP_001030071.2">
    <property type="nucleotide sequence ID" value="XM_001030071.3"/>
</dbReference>
<keyword evidence="6" id="KW-0547">Nucleotide-binding</keyword>
<evidence type="ECO:0000259" key="14">
    <source>
        <dbReference type="PROSITE" id="PS50125"/>
    </source>
</evidence>